<dbReference type="PIRSF" id="PIRSF018267">
    <property type="entry name" value="VSR_endonuc"/>
    <property type="match status" value="1"/>
</dbReference>
<evidence type="ECO:0000256" key="1">
    <source>
        <dbReference type="ARBA" id="ARBA00022722"/>
    </source>
</evidence>
<evidence type="ECO:0000256" key="2">
    <source>
        <dbReference type="ARBA" id="ARBA00022759"/>
    </source>
</evidence>
<gene>
    <name evidence="8" type="primary">vsr</name>
    <name evidence="8" type="ORF">ENW50_05200</name>
</gene>
<keyword evidence="2 6" id="KW-0255">Endonuclease</keyword>
<dbReference type="AlphaFoldDB" id="A0A7V5CSQ5"/>
<protein>
    <recommendedName>
        <fullName evidence="6">Very short patch repair endonuclease</fullName>
        <ecNumber evidence="6">3.1.-.-</ecNumber>
    </recommendedName>
</protein>
<evidence type="ECO:0000256" key="5">
    <source>
        <dbReference type="ARBA" id="ARBA00023204"/>
    </source>
</evidence>
<keyword evidence="4 6" id="KW-0378">Hydrolase</keyword>
<keyword evidence="5 6" id="KW-0234">DNA repair</keyword>
<dbReference type="SUPFAM" id="SSF52980">
    <property type="entry name" value="Restriction endonuclease-like"/>
    <property type="match status" value="1"/>
</dbReference>
<dbReference type="EC" id="3.1.-.-" evidence="6"/>
<comment type="similarity">
    <text evidence="6">Belongs to the vsr family.</text>
</comment>
<keyword evidence="3 6" id="KW-0227">DNA damage</keyword>
<evidence type="ECO:0000256" key="4">
    <source>
        <dbReference type="ARBA" id="ARBA00022801"/>
    </source>
</evidence>
<evidence type="ECO:0000256" key="7">
    <source>
        <dbReference type="SAM" id="MobiDB-lite"/>
    </source>
</evidence>
<dbReference type="GO" id="GO:0016787">
    <property type="term" value="F:hydrolase activity"/>
    <property type="evidence" value="ECO:0007669"/>
    <property type="project" value="UniProtKB-KW"/>
</dbReference>
<dbReference type="GO" id="GO:0004519">
    <property type="term" value="F:endonuclease activity"/>
    <property type="evidence" value="ECO:0007669"/>
    <property type="project" value="UniProtKB-KW"/>
</dbReference>
<dbReference type="InterPro" id="IPR011335">
    <property type="entry name" value="Restrct_endonuc-II-like"/>
</dbReference>
<evidence type="ECO:0000256" key="3">
    <source>
        <dbReference type="ARBA" id="ARBA00022763"/>
    </source>
</evidence>
<keyword evidence="1 6" id="KW-0540">Nuclease</keyword>
<dbReference type="NCBIfam" id="TIGR00632">
    <property type="entry name" value="vsr"/>
    <property type="match status" value="1"/>
</dbReference>
<dbReference type="Gene3D" id="3.40.960.10">
    <property type="entry name" value="VSR Endonuclease"/>
    <property type="match status" value="1"/>
</dbReference>
<dbReference type="Pfam" id="PF03852">
    <property type="entry name" value="Vsr"/>
    <property type="match status" value="1"/>
</dbReference>
<sequence length="135" mass="16162">MADSLTPKRRSENMRRIRSKNTKPELIVRSMLHQMGFRYRLHAKDLPGKPDLAFRSRKKVIFVHGCFWHQHSECQEGRVPSTRIEYWGPKLNRNQNRDRTHLAALQEAGWKSLIVWECEVKDIQRLVQKLRLFLE</sequence>
<dbReference type="InterPro" id="IPR004603">
    <property type="entry name" value="DNA_mismatch_endonuc_vsr"/>
</dbReference>
<name>A0A7V5CSQ5_9BACT</name>
<organism evidence="8">
    <name type="scientific">Acidobacterium capsulatum</name>
    <dbReference type="NCBI Taxonomy" id="33075"/>
    <lineage>
        <taxon>Bacteria</taxon>
        <taxon>Pseudomonadati</taxon>
        <taxon>Acidobacteriota</taxon>
        <taxon>Terriglobia</taxon>
        <taxon>Terriglobales</taxon>
        <taxon>Acidobacteriaceae</taxon>
        <taxon>Acidobacterium</taxon>
    </lineage>
</organism>
<dbReference type="CDD" id="cd00221">
    <property type="entry name" value="Vsr"/>
    <property type="match status" value="1"/>
</dbReference>
<evidence type="ECO:0000313" key="8">
    <source>
        <dbReference type="EMBL" id="HGY94066.1"/>
    </source>
</evidence>
<reference evidence="8" key="1">
    <citation type="journal article" date="2020" name="mSystems">
        <title>Genome- and Community-Level Interaction Insights into Carbon Utilization and Element Cycling Functions of Hydrothermarchaeota in Hydrothermal Sediment.</title>
        <authorList>
            <person name="Zhou Z."/>
            <person name="Liu Y."/>
            <person name="Xu W."/>
            <person name="Pan J."/>
            <person name="Luo Z.H."/>
            <person name="Li M."/>
        </authorList>
    </citation>
    <scope>NUCLEOTIDE SEQUENCE [LARGE SCALE GENOMIC DNA]</scope>
    <source>
        <strain evidence="8">SpSt-855</strain>
    </source>
</reference>
<proteinExistence type="inferred from homology"/>
<dbReference type="EMBL" id="DTKL01000030">
    <property type="protein sequence ID" value="HGY94066.1"/>
    <property type="molecule type" value="Genomic_DNA"/>
</dbReference>
<evidence type="ECO:0000256" key="6">
    <source>
        <dbReference type="PIRNR" id="PIRNR018267"/>
    </source>
</evidence>
<dbReference type="GO" id="GO:0006298">
    <property type="term" value="P:mismatch repair"/>
    <property type="evidence" value="ECO:0007669"/>
    <property type="project" value="UniProtKB-UniRule"/>
</dbReference>
<comment type="function">
    <text evidence="6">May nick specific sequences that contain T:G mispairs resulting from m5C-deamination.</text>
</comment>
<comment type="caution">
    <text evidence="8">The sequence shown here is derived from an EMBL/GenBank/DDBJ whole genome shotgun (WGS) entry which is preliminary data.</text>
</comment>
<feature type="region of interest" description="Disordered" evidence="7">
    <location>
        <begin position="1"/>
        <end position="20"/>
    </location>
</feature>
<accession>A0A7V5CSQ5</accession>